<reference evidence="1 2" key="1">
    <citation type="submission" date="2019-07" db="EMBL/GenBank/DDBJ databases">
        <title>Draft genome assembly of a fouling barnacle, Amphibalanus amphitrite (Darwin, 1854): The first reference genome for Thecostraca.</title>
        <authorList>
            <person name="Kim W."/>
        </authorList>
    </citation>
    <scope>NUCLEOTIDE SEQUENCE [LARGE SCALE GENOMIC DNA]</scope>
    <source>
        <strain evidence="1">SNU_AA5</strain>
        <tissue evidence="1">Soma without cirri and trophi</tissue>
    </source>
</reference>
<accession>A0A6A4W5S1</accession>
<keyword evidence="2" id="KW-1185">Reference proteome</keyword>
<proteinExistence type="predicted"/>
<name>A0A6A4W5S1_AMPAM</name>
<dbReference type="EMBL" id="VIIS01001133">
    <property type="protein sequence ID" value="KAF0301725.1"/>
    <property type="molecule type" value="Genomic_DNA"/>
</dbReference>
<dbReference type="OrthoDB" id="6392222at2759"/>
<gene>
    <name evidence="1" type="ORF">FJT64_026045</name>
</gene>
<evidence type="ECO:0000313" key="2">
    <source>
        <dbReference type="Proteomes" id="UP000440578"/>
    </source>
</evidence>
<evidence type="ECO:0000313" key="1">
    <source>
        <dbReference type="EMBL" id="KAF0301725.1"/>
    </source>
</evidence>
<organism evidence="1 2">
    <name type="scientific">Amphibalanus amphitrite</name>
    <name type="common">Striped barnacle</name>
    <name type="synonym">Balanus amphitrite</name>
    <dbReference type="NCBI Taxonomy" id="1232801"/>
    <lineage>
        <taxon>Eukaryota</taxon>
        <taxon>Metazoa</taxon>
        <taxon>Ecdysozoa</taxon>
        <taxon>Arthropoda</taxon>
        <taxon>Crustacea</taxon>
        <taxon>Multicrustacea</taxon>
        <taxon>Cirripedia</taxon>
        <taxon>Thoracica</taxon>
        <taxon>Thoracicalcarea</taxon>
        <taxon>Balanomorpha</taxon>
        <taxon>Balanoidea</taxon>
        <taxon>Balanidae</taxon>
        <taxon>Amphibalaninae</taxon>
        <taxon>Amphibalanus</taxon>
    </lineage>
</organism>
<dbReference type="Proteomes" id="UP000440578">
    <property type="component" value="Unassembled WGS sequence"/>
</dbReference>
<protein>
    <submittedName>
        <fullName evidence="1">Uncharacterized protein</fullName>
    </submittedName>
</protein>
<dbReference type="AlphaFoldDB" id="A0A6A4W5S1"/>
<sequence>MTETTHYFCCGLYIWNDTTWVFDEFGPERGPSPGCQRILRLSSSLLGCVDRHPHPGACRSGSMDAAAVTACLRRRAARLRRPARLVLVGDSRARILQQQLSAFLQLGNGSEPVDVRAEDVPEGPLRRHQLSTTRDLCRKFDKFCSHLVGNDLLQVDFWRRPYLHTLFTSKLWSLVAECRAGADGCPDLVVLNGGMWYLRAFDAIRDVINTPMTGAMMMRDHVGALREVLTELVSHTTVVWRLEEAVITDVVPLDRKDTVQRKLTMSHALFFDLQRQVPGLLVWSSMLPETFDFAQRVCRPVKQIANSTDIVVEEIFDECDDEIHVGPEMRQRFVSKLLDILCPERGPSPGCQRILRLSSSLLGCVDRHPHPGACRSGSMDAAAVTGCLRRRAARLRRPARLVLVGDSRARILQQQLGAFLQLANGSEPVDVRAEDVPEGPLRRHQLYTSRDLCRKFDKFCSHLVGNDLLQVDFWRRPYLHTLFTSKLWSLVAECRAAADGCPDLVVLNGGMWYLRAFDAIRDVINTPMTGAMMMRDHVGALREVVTELVSHTTVVWRLEEAVITDVVPLDRKDKVQRKLTMSHALFFDLQRQVPGLLVWSSMLPETFGFSQRVCRPVKQIANSTDIVVEEIFDECDDEIHVGPEMRQRFVSKLLDILCETDGDRELGHCCRG</sequence>
<comment type="caution">
    <text evidence="1">The sequence shown here is derived from an EMBL/GenBank/DDBJ whole genome shotgun (WGS) entry which is preliminary data.</text>
</comment>